<dbReference type="PANTHER" id="PTHR34990:SF2">
    <property type="entry name" value="BLL8164 PROTEIN"/>
    <property type="match status" value="1"/>
</dbReference>
<evidence type="ECO:0000256" key="4">
    <source>
        <dbReference type="ARBA" id="ARBA00023136"/>
    </source>
</evidence>
<dbReference type="RefSeq" id="WP_189378284.1">
    <property type="nucleotide sequence ID" value="NZ_BNAH01000008.1"/>
</dbReference>
<name>A0ABQ3IUV3_9GAMM</name>
<dbReference type="SUPFAM" id="SSF56300">
    <property type="entry name" value="Metallo-dependent phosphatases"/>
    <property type="match status" value="1"/>
</dbReference>
<keyword evidence="5" id="KW-0464">Manganese</keyword>
<dbReference type="Pfam" id="PF00149">
    <property type="entry name" value="Metallophos"/>
    <property type="match status" value="1"/>
</dbReference>
<dbReference type="PANTHER" id="PTHR34990">
    <property type="entry name" value="UDP-2,3-DIACYLGLUCOSAMINE HYDROLASE-RELATED"/>
    <property type="match status" value="1"/>
</dbReference>
<reference evidence="8" key="1">
    <citation type="journal article" date="2019" name="Int. J. Syst. Evol. Microbiol.">
        <title>The Global Catalogue of Microorganisms (GCM) 10K type strain sequencing project: providing services to taxonomists for standard genome sequencing and annotation.</title>
        <authorList>
            <consortium name="The Broad Institute Genomics Platform"/>
            <consortium name="The Broad Institute Genome Sequencing Center for Infectious Disease"/>
            <person name="Wu L."/>
            <person name="Ma J."/>
        </authorList>
    </citation>
    <scope>NUCLEOTIDE SEQUENCE [LARGE SCALE GENOMIC DNA]</scope>
    <source>
        <strain evidence="8">CGMCC 1.15922</strain>
    </source>
</reference>
<evidence type="ECO:0000256" key="1">
    <source>
        <dbReference type="ARBA" id="ARBA00022475"/>
    </source>
</evidence>
<evidence type="ECO:0000256" key="3">
    <source>
        <dbReference type="ARBA" id="ARBA00022723"/>
    </source>
</evidence>
<gene>
    <name evidence="7" type="ORF">GCM10011501_21600</name>
</gene>
<dbReference type="InterPro" id="IPR004843">
    <property type="entry name" value="Calcineurin-like_PHP"/>
</dbReference>
<dbReference type="InterPro" id="IPR043461">
    <property type="entry name" value="LpxH-like"/>
</dbReference>
<keyword evidence="3" id="KW-0479">Metal-binding</keyword>
<evidence type="ECO:0000313" key="7">
    <source>
        <dbReference type="EMBL" id="GHE91837.1"/>
    </source>
</evidence>
<dbReference type="InterPro" id="IPR029052">
    <property type="entry name" value="Metallo-depent_PP-like"/>
</dbReference>
<proteinExistence type="predicted"/>
<feature type="domain" description="Calcineurin-like phosphoesterase" evidence="6">
    <location>
        <begin position="7"/>
        <end position="207"/>
    </location>
</feature>
<keyword evidence="1" id="KW-1003">Cell membrane</keyword>
<organism evidence="7 8">
    <name type="scientific">Thalassotalea profundi</name>
    <dbReference type="NCBI Taxonomy" id="2036687"/>
    <lineage>
        <taxon>Bacteria</taxon>
        <taxon>Pseudomonadati</taxon>
        <taxon>Pseudomonadota</taxon>
        <taxon>Gammaproteobacteria</taxon>
        <taxon>Alteromonadales</taxon>
        <taxon>Colwelliaceae</taxon>
        <taxon>Thalassotalea</taxon>
    </lineage>
</organism>
<evidence type="ECO:0000256" key="2">
    <source>
        <dbReference type="ARBA" id="ARBA00022519"/>
    </source>
</evidence>
<dbReference type="Proteomes" id="UP000626370">
    <property type="component" value="Unassembled WGS sequence"/>
</dbReference>
<evidence type="ECO:0000259" key="6">
    <source>
        <dbReference type="Pfam" id="PF00149"/>
    </source>
</evidence>
<comment type="caution">
    <text evidence="7">The sequence shown here is derived from an EMBL/GenBank/DDBJ whole genome shotgun (WGS) entry which is preliminary data.</text>
</comment>
<dbReference type="EMBL" id="BNAH01000008">
    <property type="protein sequence ID" value="GHE91837.1"/>
    <property type="molecule type" value="Genomic_DNA"/>
</dbReference>
<evidence type="ECO:0000256" key="5">
    <source>
        <dbReference type="ARBA" id="ARBA00023211"/>
    </source>
</evidence>
<dbReference type="CDD" id="cd07398">
    <property type="entry name" value="MPP_YbbF-LpxH"/>
    <property type="match status" value="1"/>
</dbReference>
<keyword evidence="8" id="KW-1185">Reference proteome</keyword>
<evidence type="ECO:0000313" key="8">
    <source>
        <dbReference type="Proteomes" id="UP000626370"/>
    </source>
</evidence>
<keyword evidence="2" id="KW-0997">Cell inner membrane</keyword>
<dbReference type="Gene3D" id="3.60.21.10">
    <property type="match status" value="1"/>
</dbReference>
<keyword evidence="4" id="KW-0472">Membrane</keyword>
<accession>A0ABQ3IUV3</accession>
<protein>
    <recommendedName>
        <fullName evidence="6">Calcineurin-like phosphoesterase domain-containing protein</fullName>
    </recommendedName>
</protein>
<sequence length="266" mass="30637">MSKIHHKTVWLSDIHLGYKDCKAEYLLDFLKHNKIDVLYLVGDIVDMWSMSKRFHWPKAHNDLFHTLLSLPNQGTKVIYLPGNHDAPIQKYDGMNFGDIEIYRTYTHTTAQGKKLLVLHGDQFDQQVCFGALHSWMGDVLYDFLLFLNRWYNWCRIKTGRPYWSLASHIKSKIKGANQAISRYRNACCESAKSQGFDGVVCGHIHHPEIVEQEGVLYLNDGDWIENCSALVESSSGELSLVYWAEISQSNNLVDIRSKKSKEQKVA</sequence>